<dbReference type="InterPro" id="IPR004692">
    <property type="entry name" value="SecG"/>
</dbReference>
<gene>
    <name evidence="10" type="primary">secG</name>
    <name evidence="10" type="ORF">IAC39_04405</name>
</gene>
<dbReference type="GO" id="GO:0009306">
    <property type="term" value="P:protein secretion"/>
    <property type="evidence" value="ECO:0007669"/>
    <property type="project" value="UniProtKB-UniRule"/>
</dbReference>
<sequence length="83" mass="8678">MTAVNIISGIVLVLASVAIILVVLFTNTDNSGLNSAIGGGSNSFFGRNSSNTREAKLDRITKVIVAIFFVVAIVCTVLAKFFG</sequence>
<reference evidence="10" key="1">
    <citation type="submission" date="2020-10" db="EMBL/GenBank/DDBJ databases">
        <authorList>
            <person name="Gilroy R."/>
        </authorList>
    </citation>
    <scope>NUCLEOTIDE SEQUENCE</scope>
    <source>
        <strain evidence="10">CHK33-4379</strain>
    </source>
</reference>
<evidence type="ECO:0000256" key="9">
    <source>
        <dbReference type="RuleBase" id="RU365087"/>
    </source>
</evidence>
<feature type="transmembrane region" description="Helical" evidence="9">
    <location>
        <begin position="63"/>
        <end position="82"/>
    </location>
</feature>
<dbReference type="NCBIfam" id="TIGR00810">
    <property type="entry name" value="secG"/>
    <property type="match status" value="1"/>
</dbReference>
<keyword evidence="9" id="KW-1003">Cell membrane</keyword>
<name>A0A9D1GT48_9FIRM</name>
<evidence type="ECO:0000256" key="4">
    <source>
        <dbReference type="ARBA" id="ARBA00022692"/>
    </source>
</evidence>
<comment type="subcellular location">
    <subcellularLocation>
        <location evidence="9">Cell membrane</location>
        <topology evidence="9">Multi-pass membrane protein</topology>
    </subcellularLocation>
    <subcellularLocation>
        <location evidence="1">Membrane</location>
        <topology evidence="1">Multi-pass membrane protein</topology>
    </subcellularLocation>
</comment>
<keyword evidence="6 9" id="KW-1133">Transmembrane helix</keyword>
<evidence type="ECO:0000256" key="6">
    <source>
        <dbReference type="ARBA" id="ARBA00022989"/>
    </source>
</evidence>
<evidence type="ECO:0000256" key="2">
    <source>
        <dbReference type="ARBA" id="ARBA00008445"/>
    </source>
</evidence>
<keyword evidence="5 9" id="KW-0653">Protein transport</keyword>
<organism evidence="10 11">
    <name type="scientific">Candidatus Faeciplasma pullistercoris</name>
    <dbReference type="NCBI Taxonomy" id="2840800"/>
    <lineage>
        <taxon>Bacteria</taxon>
        <taxon>Bacillati</taxon>
        <taxon>Bacillota</taxon>
        <taxon>Clostridia</taxon>
        <taxon>Eubacteriales</taxon>
        <taxon>Oscillospiraceae</taxon>
        <taxon>Oscillospiraceae incertae sedis</taxon>
        <taxon>Candidatus Faeciplasma</taxon>
    </lineage>
</organism>
<dbReference type="EMBL" id="DVLL01000017">
    <property type="protein sequence ID" value="HIT58933.1"/>
    <property type="molecule type" value="Genomic_DNA"/>
</dbReference>
<keyword evidence="8 9" id="KW-0472">Membrane</keyword>
<dbReference type="GO" id="GO:0005886">
    <property type="term" value="C:plasma membrane"/>
    <property type="evidence" value="ECO:0007669"/>
    <property type="project" value="UniProtKB-SubCell"/>
</dbReference>
<keyword evidence="4 9" id="KW-0812">Transmembrane</keyword>
<dbReference type="AlphaFoldDB" id="A0A9D1GT48"/>
<evidence type="ECO:0000256" key="5">
    <source>
        <dbReference type="ARBA" id="ARBA00022927"/>
    </source>
</evidence>
<dbReference type="Pfam" id="PF03840">
    <property type="entry name" value="SecG"/>
    <property type="match status" value="1"/>
</dbReference>
<proteinExistence type="inferred from homology"/>
<comment type="caution">
    <text evidence="10">The sequence shown here is derived from an EMBL/GenBank/DDBJ whole genome shotgun (WGS) entry which is preliminary data.</text>
</comment>
<reference evidence="10" key="2">
    <citation type="journal article" date="2021" name="PeerJ">
        <title>Extensive microbial diversity within the chicken gut microbiome revealed by metagenomics and culture.</title>
        <authorList>
            <person name="Gilroy R."/>
            <person name="Ravi A."/>
            <person name="Getino M."/>
            <person name="Pursley I."/>
            <person name="Horton D.L."/>
            <person name="Alikhan N.F."/>
            <person name="Baker D."/>
            <person name="Gharbi K."/>
            <person name="Hall N."/>
            <person name="Watson M."/>
            <person name="Adriaenssens E.M."/>
            <person name="Foster-Nyarko E."/>
            <person name="Jarju S."/>
            <person name="Secka A."/>
            <person name="Antonio M."/>
            <person name="Oren A."/>
            <person name="Chaudhuri R.R."/>
            <person name="La Ragione R."/>
            <person name="Hildebrand F."/>
            <person name="Pallen M.J."/>
        </authorList>
    </citation>
    <scope>NUCLEOTIDE SEQUENCE</scope>
    <source>
        <strain evidence="10">CHK33-4379</strain>
    </source>
</reference>
<keyword evidence="7 9" id="KW-0811">Translocation</keyword>
<evidence type="ECO:0000313" key="10">
    <source>
        <dbReference type="EMBL" id="HIT58933.1"/>
    </source>
</evidence>
<keyword evidence="3 9" id="KW-0813">Transport</keyword>
<accession>A0A9D1GT48</accession>
<protein>
    <recommendedName>
        <fullName evidence="9">Protein-export membrane protein SecG</fullName>
    </recommendedName>
</protein>
<evidence type="ECO:0000256" key="7">
    <source>
        <dbReference type="ARBA" id="ARBA00023010"/>
    </source>
</evidence>
<feature type="transmembrane region" description="Helical" evidence="9">
    <location>
        <begin position="6"/>
        <end position="25"/>
    </location>
</feature>
<evidence type="ECO:0000256" key="8">
    <source>
        <dbReference type="ARBA" id="ARBA00023136"/>
    </source>
</evidence>
<dbReference type="GO" id="GO:0015450">
    <property type="term" value="F:protein-transporting ATPase activity"/>
    <property type="evidence" value="ECO:0007669"/>
    <property type="project" value="UniProtKB-UniRule"/>
</dbReference>
<comment type="similarity">
    <text evidence="2 9">Belongs to the SecG family.</text>
</comment>
<evidence type="ECO:0000256" key="3">
    <source>
        <dbReference type="ARBA" id="ARBA00022448"/>
    </source>
</evidence>
<evidence type="ECO:0000313" key="11">
    <source>
        <dbReference type="Proteomes" id="UP000824136"/>
    </source>
</evidence>
<dbReference type="Proteomes" id="UP000824136">
    <property type="component" value="Unassembled WGS sequence"/>
</dbReference>
<comment type="function">
    <text evidence="9">Involved in protein export. Participates in an early event of protein translocation.</text>
</comment>
<evidence type="ECO:0000256" key="1">
    <source>
        <dbReference type="ARBA" id="ARBA00004141"/>
    </source>
</evidence>